<organism evidence="2 3">
    <name type="scientific">Nephila pilipes</name>
    <name type="common">Giant wood spider</name>
    <name type="synonym">Nephila maculata</name>
    <dbReference type="NCBI Taxonomy" id="299642"/>
    <lineage>
        <taxon>Eukaryota</taxon>
        <taxon>Metazoa</taxon>
        <taxon>Ecdysozoa</taxon>
        <taxon>Arthropoda</taxon>
        <taxon>Chelicerata</taxon>
        <taxon>Arachnida</taxon>
        <taxon>Araneae</taxon>
        <taxon>Araneomorphae</taxon>
        <taxon>Entelegynae</taxon>
        <taxon>Araneoidea</taxon>
        <taxon>Nephilidae</taxon>
        <taxon>Nephila</taxon>
    </lineage>
</organism>
<dbReference type="AlphaFoldDB" id="A0A8X6QVG6"/>
<gene>
    <name evidence="2" type="primary">AVEN_213416_1</name>
    <name evidence="2" type="ORF">NPIL_82451</name>
</gene>
<reference evidence="2" key="1">
    <citation type="submission" date="2020-08" db="EMBL/GenBank/DDBJ databases">
        <title>Multicomponent nature underlies the extraordinary mechanical properties of spider dragline silk.</title>
        <authorList>
            <person name="Kono N."/>
            <person name="Nakamura H."/>
            <person name="Mori M."/>
            <person name="Yoshida Y."/>
            <person name="Ohtoshi R."/>
            <person name="Malay A.D."/>
            <person name="Moran D.A.P."/>
            <person name="Tomita M."/>
            <person name="Numata K."/>
            <person name="Arakawa K."/>
        </authorList>
    </citation>
    <scope>NUCLEOTIDE SEQUENCE</scope>
</reference>
<keyword evidence="3" id="KW-1185">Reference proteome</keyword>
<feature type="transmembrane region" description="Helical" evidence="1">
    <location>
        <begin position="292"/>
        <end position="316"/>
    </location>
</feature>
<feature type="transmembrane region" description="Helical" evidence="1">
    <location>
        <begin position="138"/>
        <end position="159"/>
    </location>
</feature>
<evidence type="ECO:0000256" key="1">
    <source>
        <dbReference type="SAM" id="Phobius"/>
    </source>
</evidence>
<keyword evidence="1" id="KW-0812">Transmembrane</keyword>
<dbReference type="Proteomes" id="UP000887013">
    <property type="component" value="Unassembled WGS sequence"/>
</dbReference>
<proteinExistence type="predicted"/>
<sequence length="399" mass="46417">MSFTNSFDSRSRPLETLVITLTEEHSSVIRNSNSLTSKVPISLFKCMSWIGLVEEPYGQPLHRITAKIFKIILILTKLDMWISYFIYYGVFDWKVTFTNLVSGISDFGIYFTLYCKRDLLTITVQKLHELSVSSNKRIINFITIVVCCMPVVLLTLRVIDYLEDQWSARFETYGILIENNIIRILFLSIKYFFHVLVHPTLTCLVALLYCVLSQHCCYQINILSEEVFQAYPEQFGPPKQMNILERKARLDDILEKVQAIFSMPSFFIIAGNILFCGSALMTINDINREGLFSYVIVEIALRNIIYISCVFIMLWMTSKLSVQMKKLKNDFFKKVRSRILYTKNLKEINSKRNLFGQEDFVLTECDIILCKRSTILSITGSLIIYIFILINVKTREESY</sequence>
<evidence type="ECO:0000313" key="3">
    <source>
        <dbReference type="Proteomes" id="UP000887013"/>
    </source>
</evidence>
<feature type="transmembrane region" description="Helical" evidence="1">
    <location>
        <begin position="374"/>
        <end position="392"/>
    </location>
</feature>
<dbReference type="EMBL" id="BMAW01086450">
    <property type="protein sequence ID" value="GFU47399.1"/>
    <property type="molecule type" value="Genomic_DNA"/>
</dbReference>
<feature type="transmembrane region" description="Helical" evidence="1">
    <location>
        <begin position="71"/>
        <end position="91"/>
    </location>
</feature>
<feature type="transmembrane region" description="Helical" evidence="1">
    <location>
        <begin position="191"/>
        <end position="212"/>
    </location>
</feature>
<protein>
    <submittedName>
        <fullName evidence="2">Uncharacterized protein</fullName>
    </submittedName>
</protein>
<keyword evidence="1" id="KW-1133">Transmembrane helix</keyword>
<keyword evidence="1" id="KW-0472">Membrane</keyword>
<feature type="transmembrane region" description="Helical" evidence="1">
    <location>
        <begin position="97"/>
        <end position="117"/>
    </location>
</feature>
<accession>A0A8X6QVG6</accession>
<feature type="transmembrane region" description="Helical" evidence="1">
    <location>
        <begin position="259"/>
        <end position="280"/>
    </location>
</feature>
<dbReference type="OrthoDB" id="6460032at2759"/>
<evidence type="ECO:0000313" key="2">
    <source>
        <dbReference type="EMBL" id="GFU47399.1"/>
    </source>
</evidence>
<name>A0A8X6QVG6_NEPPI</name>
<comment type="caution">
    <text evidence="2">The sequence shown here is derived from an EMBL/GenBank/DDBJ whole genome shotgun (WGS) entry which is preliminary data.</text>
</comment>